<evidence type="ECO:0000313" key="7">
    <source>
        <dbReference type="Proteomes" id="UP000823895"/>
    </source>
</evidence>
<name>A0A9D2P365_9FIRM</name>
<dbReference type="PANTHER" id="PTHR30349">
    <property type="entry name" value="PHAGE INTEGRASE-RELATED"/>
    <property type="match status" value="1"/>
</dbReference>
<dbReference type="SUPFAM" id="SSF56349">
    <property type="entry name" value="DNA breaking-rejoining enzymes"/>
    <property type="match status" value="1"/>
</dbReference>
<dbReference type="InterPro" id="IPR050090">
    <property type="entry name" value="Tyrosine_recombinase_XerCD"/>
</dbReference>
<dbReference type="AlphaFoldDB" id="A0A9D2P365"/>
<dbReference type="InterPro" id="IPR013762">
    <property type="entry name" value="Integrase-like_cat_sf"/>
</dbReference>
<dbReference type="Pfam" id="PF00589">
    <property type="entry name" value="Phage_integrase"/>
    <property type="match status" value="1"/>
</dbReference>
<comment type="similarity">
    <text evidence="1">Belongs to the 'phage' integrase family.</text>
</comment>
<protein>
    <submittedName>
        <fullName evidence="6">Site-specific integrase</fullName>
    </submittedName>
</protein>
<reference evidence="6" key="1">
    <citation type="journal article" date="2021" name="PeerJ">
        <title>Extensive microbial diversity within the chicken gut microbiome revealed by metagenomics and culture.</title>
        <authorList>
            <person name="Gilroy R."/>
            <person name="Ravi A."/>
            <person name="Getino M."/>
            <person name="Pursley I."/>
            <person name="Horton D.L."/>
            <person name="Alikhan N.F."/>
            <person name="Baker D."/>
            <person name="Gharbi K."/>
            <person name="Hall N."/>
            <person name="Watson M."/>
            <person name="Adriaenssens E.M."/>
            <person name="Foster-Nyarko E."/>
            <person name="Jarju S."/>
            <person name="Secka A."/>
            <person name="Antonio M."/>
            <person name="Oren A."/>
            <person name="Chaudhuri R.R."/>
            <person name="La Ragione R."/>
            <person name="Hildebrand F."/>
            <person name="Pallen M.J."/>
        </authorList>
    </citation>
    <scope>NUCLEOTIDE SEQUENCE</scope>
    <source>
        <strain evidence="6">CHK165-2605</strain>
    </source>
</reference>
<comment type="caution">
    <text evidence="6">The sequence shown here is derived from an EMBL/GenBank/DDBJ whole genome shotgun (WGS) entry which is preliminary data.</text>
</comment>
<accession>A0A9D2P365</accession>
<keyword evidence="3" id="KW-0233">DNA recombination</keyword>
<organism evidence="6 7">
    <name type="scientific">Candidatus Mediterraneibacter gallistercoris</name>
    <dbReference type="NCBI Taxonomy" id="2838671"/>
    <lineage>
        <taxon>Bacteria</taxon>
        <taxon>Bacillati</taxon>
        <taxon>Bacillota</taxon>
        <taxon>Clostridia</taxon>
        <taxon>Lachnospirales</taxon>
        <taxon>Lachnospiraceae</taxon>
        <taxon>Mediterraneibacter</taxon>
    </lineage>
</organism>
<evidence type="ECO:0000256" key="1">
    <source>
        <dbReference type="ARBA" id="ARBA00008857"/>
    </source>
</evidence>
<gene>
    <name evidence="6" type="ORF">H9756_03525</name>
</gene>
<evidence type="ECO:0000256" key="4">
    <source>
        <dbReference type="SAM" id="MobiDB-lite"/>
    </source>
</evidence>
<dbReference type="CDD" id="cd01189">
    <property type="entry name" value="INT_ICEBs1_C_like"/>
    <property type="match status" value="1"/>
</dbReference>
<feature type="domain" description="Tyr recombinase" evidence="5">
    <location>
        <begin position="187"/>
        <end position="400"/>
    </location>
</feature>
<feature type="region of interest" description="Disordered" evidence="4">
    <location>
        <begin position="1"/>
        <end position="26"/>
    </location>
</feature>
<evidence type="ECO:0000256" key="3">
    <source>
        <dbReference type="ARBA" id="ARBA00023172"/>
    </source>
</evidence>
<dbReference type="Gene3D" id="1.10.150.130">
    <property type="match status" value="1"/>
</dbReference>
<evidence type="ECO:0000256" key="2">
    <source>
        <dbReference type="ARBA" id="ARBA00023125"/>
    </source>
</evidence>
<proteinExistence type="inferred from homology"/>
<dbReference type="GO" id="GO:0003677">
    <property type="term" value="F:DNA binding"/>
    <property type="evidence" value="ECO:0007669"/>
    <property type="project" value="UniProtKB-KW"/>
</dbReference>
<dbReference type="PROSITE" id="PS51898">
    <property type="entry name" value="TYR_RECOMBINASE"/>
    <property type="match status" value="1"/>
</dbReference>
<keyword evidence="2" id="KW-0238">DNA-binding</keyword>
<dbReference type="Proteomes" id="UP000823895">
    <property type="component" value="Unassembled WGS sequence"/>
</dbReference>
<evidence type="ECO:0000259" key="5">
    <source>
        <dbReference type="PROSITE" id="PS51898"/>
    </source>
</evidence>
<dbReference type="InterPro" id="IPR011010">
    <property type="entry name" value="DNA_brk_join_enz"/>
</dbReference>
<reference evidence="6" key="2">
    <citation type="submission" date="2021-04" db="EMBL/GenBank/DDBJ databases">
        <authorList>
            <person name="Gilroy R."/>
        </authorList>
    </citation>
    <scope>NUCLEOTIDE SEQUENCE</scope>
    <source>
        <strain evidence="6">CHK165-2605</strain>
    </source>
</reference>
<dbReference type="InterPro" id="IPR002104">
    <property type="entry name" value="Integrase_catalytic"/>
</dbReference>
<evidence type="ECO:0000313" key="6">
    <source>
        <dbReference type="EMBL" id="HJC42742.1"/>
    </source>
</evidence>
<dbReference type="InterPro" id="IPR010998">
    <property type="entry name" value="Integrase_recombinase_N"/>
</dbReference>
<dbReference type="EMBL" id="DWWI01000077">
    <property type="protein sequence ID" value="HJC42742.1"/>
    <property type="molecule type" value="Genomic_DNA"/>
</dbReference>
<dbReference type="PANTHER" id="PTHR30349:SF64">
    <property type="entry name" value="PROPHAGE INTEGRASE INTD-RELATED"/>
    <property type="match status" value="1"/>
</dbReference>
<dbReference type="GO" id="GO:0006310">
    <property type="term" value="P:DNA recombination"/>
    <property type="evidence" value="ECO:0007669"/>
    <property type="project" value="UniProtKB-KW"/>
</dbReference>
<sequence>MATTTKGTQQKRRSKGDGSIFQNKRGGWTARYRKKGLPDKEFNARTKTEAKKMLDDWKVLVAIEDAVTTNIKINHYAQKYLFRKELAVEAKKYKQSSLDRIERTYEIHLKDTDAFKKTFANLTSEDITATIRAKKDELSYSSLKKIYLFWSAMIRHAIETGELPKNYDKILKTVDVPAEDELEVETKEIQVIPPEHERIIKEIAMEASPNRNERYLYRYGPAIVFLLNTGLRGGELLALGKSKLIPYQNRRGIKINQTLSRVKNREKDAKSKTKLVLTAPKYPNSNRTIPLNKEAEFALSCMQDYYGRNRFCDDLILTTQNGISPTIQNLGNTLKKICKRAGLPIYNLHALRHTFATNLIHNAKSMGDLKEVAELLGDSYEVVINTYFHTDSEKKVELIDSLNQAA</sequence>
<dbReference type="Gene3D" id="1.10.443.10">
    <property type="entry name" value="Intergrase catalytic core"/>
    <property type="match status" value="1"/>
</dbReference>
<dbReference type="GO" id="GO:0015074">
    <property type="term" value="P:DNA integration"/>
    <property type="evidence" value="ECO:0007669"/>
    <property type="project" value="InterPro"/>
</dbReference>